<dbReference type="PANTHER" id="PTHR11645:SF0">
    <property type="entry name" value="PYRROLINE-5-CARBOXYLATE REDUCTASE 3"/>
    <property type="match status" value="1"/>
</dbReference>
<name>A0A218VXS3_PUNGR</name>
<dbReference type="Gene3D" id="1.10.3730.10">
    <property type="entry name" value="ProC C-terminal domain-like"/>
    <property type="match status" value="1"/>
</dbReference>
<comment type="subcellular location">
    <subcellularLocation>
        <location evidence="1">Cytoplasm</location>
    </subcellularLocation>
</comment>
<gene>
    <name evidence="20" type="primary">LOC116202299</name>
    <name evidence="17" type="ORF">CDL15_Pgr028587</name>
</gene>
<reference evidence="17" key="2">
    <citation type="submission" date="2017-06" db="EMBL/GenBank/DDBJ databases">
        <title>The pomegranate genome and the genomics of punicalagin biosynthesis.</title>
        <authorList>
            <person name="Xu C."/>
        </authorList>
    </citation>
    <scope>NUCLEOTIDE SEQUENCE [LARGE SCALE GENOMIC DNA]</scope>
    <source>
        <tissue evidence="17">Fresh leaf</tissue>
    </source>
</reference>
<comment type="catalytic activity">
    <reaction evidence="12 14">
        <text>L-proline + NADP(+) = (S)-1-pyrroline-5-carboxylate + NADPH + 2 H(+)</text>
        <dbReference type="Rhea" id="RHEA:14109"/>
        <dbReference type="ChEBI" id="CHEBI:15378"/>
        <dbReference type="ChEBI" id="CHEBI:17388"/>
        <dbReference type="ChEBI" id="CHEBI:57783"/>
        <dbReference type="ChEBI" id="CHEBI:58349"/>
        <dbReference type="ChEBI" id="CHEBI:60039"/>
        <dbReference type="EC" id="1.5.1.2"/>
    </reaction>
</comment>
<keyword evidence="7 14" id="KW-0028">Amino-acid biosynthesis</keyword>
<keyword evidence="9 13" id="KW-0521">NADP</keyword>
<dbReference type="PANTHER" id="PTHR11645">
    <property type="entry name" value="PYRROLINE-5-CARBOXYLATE REDUCTASE"/>
    <property type="match status" value="1"/>
</dbReference>
<comment type="catalytic activity">
    <reaction evidence="11">
        <text>L-proline + NAD(+) = (S)-1-pyrroline-5-carboxylate + NADH + 2 H(+)</text>
        <dbReference type="Rhea" id="RHEA:14105"/>
        <dbReference type="ChEBI" id="CHEBI:15378"/>
        <dbReference type="ChEBI" id="CHEBI:17388"/>
        <dbReference type="ChEBI" id="CHEBI:57540"/>
        <dbReference type="ChEBI" id="CHEBI:57945"/>
        <dbReference type="ChEBI" id="CHEBI:60039"/>
        <dbReference type="EC" id="1.5.1.2"/>
    </reaction>
</comment>
<feature type="domain" description="Pyrroline-5-carboxylate reductase dimerisation" evidence="16">
    <location>
        <begin position="169"/>
        <end position="273"/>
    </location>
</feature>
<evidence type="ECO:0000259" key="15">
    <source>
        <dbReference type="Pfam" id="PF03807"/>
    </source>
</evidence>
<keyword evidence="10 14" id="KW-0560">Oxidoreductase</keyword>
<dbReference type="InterPro" id="IPR053790">
    <property type="entry name" value="P5CR-like_CS"/>
</dbReference>
<dbReference type="InterPro" id="IPR036291">
    <property type="entry name" value="NAD(P)-bd_dom_sf"/>
</dbReference>
<dbReference type="UniPathway" id="UPA00098">
    <property type="reaction ID" value="UER00361"/>
</dbReference>
<comment type="similarity">
    <text evidence="3 14">Belongs to the pyrroline-5-carboxylate reductase family.</text>
</comment>
<dbReference type="GO" id="GO:0004735">
    <property type="term" value="F:pyrroline-5-carboxylate reductase activity"/>
    <property type="evidence" value="ECO:0007669"/>
    <property type="project" value="UniProtKB-EC"/>
</dbReference>
<dbReference type="SUPFAM" id="SSF51735">
    <property type="entry name" value="NAD(P)-binding Rossmann-fold domains"/>
    <property type="match status" value="1"/>
</dbReference>
<proteinExistence type="inferred from homology"/>
<evidence type="ECO:0000256" key="3">
    <source>
        <dbReference type="ARBA" id="ARBA00005525"/>
    </source>
</evidence>
<evidence type="ECO:0000256" key="7">
    <source>
        <dbReference type="ARBA" id="ARBA00022605"/>
    </source>
</evidence>
<evidence type="ECO:0000256" key="10">
    <source>
        <dbReference type="ARBA" id="ARBA00023002"/>
    </source>
</evidence>
<dbReference type="Proteomes" id="UP000515151">
    <property type="component" value="Chromosome 4"/>
</dbReference>
<evidence type="ECO:0000313" key="19">
    <source>
        <dbReference type="Proteomes" id="UP000515151"/>
    </source>
</evidence>
<keyword evidence="8 14" id="KW-0641">Proline biosynthesis</keyword>
<evidence type="ECO:0000313" key="17">
    <source>
        <dbReference type="EMBL" id="OWM64870.1"/>
    </source>
</evidence>
<evidence type="ECO:0000256" key="14">
    <source>
        <dbReference type="RuleBase" id="RU003903"/>
    </source>
</evidence>
<dbReference type="FunFam" id="1.10.3730.10:FF:000001">
    <property type="entry name" value="Pyrroline-5-carboxylate reductase"/>
    <property type="match status" value="1"/>
</dbReference>
<dbReference type="NCBIfam" id="TIGR00112">
    <property type="entry name" value="proC"/>
    <property type="match status" value="1"/>
</dbReference>
<dbReference type="GO" id="GO:0055129">
    <property type="term" value="P:L-proline biosynthetic process"/>
    <property type="evidence" value="ECO:0007669"/>
    <property type="project" value="UniProtKB-UniPathway"/>
</dbReference>
<evidence type="ECO:0000256" key="11">
    <source>
        <dbReference type="ARBA" id="ARBA00050547"/>
    </source>
</evidence>
<dbReference type="SUPFAM" id="SSF48179">
    <property type="entry name" value="6-phosphogluconate dehydrogenase C-terminal domain-like"/>
    <property type="match status" value="1"/>
</dbReference>
<dbReference type="HAMAP" id="MF_01925">
    <property type="entry name" value="P5C_reductase"/>
    <property type="match status" value="1"/>
</dbReference>
<reference evidence="20" key="4">
    <citation type="submission" date="2025-04" db="UniProtKB">
        <authorList>
            <consortium name="RefSeq"/>
        </authorList>
    </citation>
    <scope>IDENTIFICATION</scope>
    <source>
        <tissue evidence="20">Leaf</tissue>
    </source>
</reference>
<evidence type="ECO:0000256" key="12">
    <source>
        <dbReference type="ARBA" id="ARBA00052690"/>
    </source>
</evidence>
<evidence type="ECO:0000256" key="1">
    <source>
        <dbReference type="ARBA" id="ARBA00004496"/>
    </source>
</evidence>
<dbReference type="InterPro" id="IPR008927">
    <property type="entry name" value="6-PGluconate_DH-like_C_sf"/>
</dbReference>
<evidence type="ECO:0000313" key="20">
    <source>
        <dbReference type="RefSeq" id="XP_031389673.1"/>
    </source>
</evidence>
<dbReference type="InterPro" id="IPR028939">
    <property type="entry name" value="P5C_Rdtase_cat_N"/>
</dbReference>
<evidence type="ECO:0000256" key="8">
    <source>
        <dbReference type="ARBA" id="ARBA00022650"/>
    </source>
</evidence>
<evidence type="ECO:0000256" key="5">
    <source>
        <dbReference type="ARBA" id="ARBA00021413"/>
    </source>
</evidence>
<evidence type="ECO:0000313" key="18">
    <source>
        <dbReference type="Proteomes" id="UP000197138"/>
    </source>
</evidence>
<evidence type="ECO:0000256" key="4">
    <source>
        <dbReference type="ARBA" id="ARBA00012855"/>
    </source>
</evidence>
<protein>
    <recommendedName>
        <fullName evidence="5 14">Pyrroline-5-carboxylate reductase</fullName>
        <ecNumber evidence="4 14">1.5.1.2</ecNumber>
    </recommendedName>
</protein>
<evidence type="ECO:0000256" key="2">
    <source>
        <dbReference type="ARBA" id="ARBA00005205"/>
    </source>
</evidence>
<dbReference type="InterPro" id="IPR000304">
    <property type="entry name" value="Pyrroline-COOH_reductase"/>
</dbReference>
<feature type="domain" description="Pyrroline-5-carboxylate reductase catalytic N-terminal" evidence="15">
    <location>
        <begin position="12"/>
        <end position="107"/>
    </location>
</feature>
<feature type="binding site" evidence="13">
    <location>
        <begin position="16"/>
        <end position="21"/>
    </location>
    <ligand>
        <name>NADP(+)</name>
        <dbReference type="ChEBI" id="CHEBI:58349"/>
    </ligand>
</feature>
<dbReference type="PIRSF" id="PIRSF000193">
    <property type="entry name" value="Pyrrol-5-carb_rd"/>
    <property type="match status" value="1"/>
</dbReference>
<feature type="binding site" evidence="13">
    <location>
        <position position="65"/>
    </location>
    <ligand>
        <name>NADPH</name>
        <dbReference type="ChEBI" id="CHEBI:57783"/>
    </ligand>
</feature>
<dbReference type="PROSITE" id="PS00521">
    <property type="entry name" value="P5CR"/>
    <property type="match status" value="1"/>
</dbReference>
<dbReference type="EMBL" id="MTKT01005739">
    <property type="protein sequence ID" value="OWM64870.1"/>
    <property type="molecule type" value="Genomic_DNA"/>
</dbReference>
<dbReference type="OrthoDB" id="10263291at2759"/>
<organism evidence="17 18">
    <name type="scientific">Punica granatum</name>
    <name type="common">Pomegranate</name>
    <dbReference type="NCBI Taxonomy" id="22663"/>
    <lineage>
        <taxon>Eukaryota</taxon>
        <taxon>Viridiplantae</taxon>
        <taxon>Streptophyta</taxon>
        <taxon>Embryophyta</taxon>
        <taxon>Tracheophyta</taxon>
        <taxon>Spermatophyta</taxon>
        <taxon>Magnoliopsida</taxon>
        <taxon>eudicotyledons</taxon>
        <taxon>Gunneridae</taxon>
        <taxon>Pentapetalae</taxon>
        <taxon>rosids</taxon>
        <taxon>malvids</taxon>
        <taxon>Myrtales</taxon>
        <taxon>Lythraceae</taxon>
        <taxon>Punica</taxon>
    </lineage>
</organism>
<keyword evidence="19" id="KW-1185">Reference proteome</keyword>
<evidence type="ECO:0000256" key="6">
    <source>
        <dbReference type="ARBA" id="ARBA00022490"/>
    </source>
</evidence>
<dbReference type="Gene3D" id="3.40.50.720">
    <property type="entry name" value="NAD(P)-binding Rossmann-like Domain"/>
    <property type="match status" value="1"/>
</dbReference>
<dbReference type="AlphaFoldDB" id="A0A218VXS3"/>
<evidence type="ECO:0000259" key="16">
    <source>
        <dbReference type="Pfam" id="PF14748"/>
    </source>
</evidence>
<reference evidence="18" key="1">
    <citation type="journal article" date="2017" name="Plant J.">
        <title>The pomegranate (Punica granatum L.) genome and the genomics of punicalagin biosynthesis.</title>
        <authorList>
            <person name="Qin G."/>
            <person name="Xu C."/>
            <person name="Ming R."/>
            <person name="Tang H."/>
            <person name="Guyot R."/>
            <person name="Kramer E.M."/>
            <person name="Hu Y."/>
            <person name="Yi X."/>
            <person name="Qi Y."/>
            <person name="Xu X."/>
            <person name="Gao Z."/>
            <person name="Pan H."/>
            <person name="Jian J."/>
            <person name="Tian Y."/>
            <person name="Yue Z."/>
            <person name="Xu Y."/>
        </authorList>
    </citation>
    <scope>NUCLEOTIDE SEQUENCE [LARGE SCALE GENOMIC DNA]</scope>
    <source>
        <strain evidence="18">cv. Dabenzi</strain>
    </source>
</reference>
<accession>A0A218VXS3</accession>
<dbReference type="RefSeq" id="XP_031389673.1">
    <property type="nucleotide sequence ID" value="XM_031533813.1"/>
</dbReference>
<dbReference type="Pfam" id="PF14748">
    <property type="entry name" value="P5CR_dimer"/>
    <property type="match status" value="1"/>
</dbReference>
<comment type="pathway">
    <text evidence="2 14">Amino-acid biosynthesis; L-proline biosynthesis; L-proline from L-glutamate 5-semialdehyde: step 1/1.</text>
</comment>
<evidence type="ECO:0000256" key="13">
    <source>
        <dbReference type="PIRSR" id="PIRSR000193-1"/>
    </source>
</evidence>
<dbReference type="Proteomes" id="UP000197138">
    <property type="component" value="Unassembled WGS sequence"/>
</dbReference>
<dbReference type="GeneID" id="116202299"/>
<dbReference type="FunFam" id="3.40.50.720:FF:000190">
    <property type="entry name" value="Pyrroline-5-carboxylate reductase"/>
    <property type="match status" value="1"/>
</dbReference>
<dbReference type="EC" id="1.5.1.2" evidence="4 14"/>
<dbReference type="GO" id="GO:0005737">
    <property type="term" value="C:cytoplasm"/>
    <property type="evidence" value="ECO:0007669"/>
    <property type="project" value="UniProtKB-SubCell"/>
</dbReference>
<dbReference type="InterPro" id="IPR029036">
    <property type="entry name" value="P5CR_dimer"/>
</dbReference>
<evidence type="ECO:0000256" key="9">
    <source>
        <dbReference type="ARBA" id="ARBA00022857"/>
    </source>
</evidence>
<dbReference type="Pfam" id="PF03807">
    <property type="entry name" value="F420_oxidored"/>
    <property type="match status" value="1"/>
</dbReference>
<reference evidence="19" key="3">
    <citation type="journal article" date="2020" name="Plant Biotechnol. J.">
        <title>The pomegranate (Punica granatum L.) draft genome dissects genetic divergence between soft- and hard-seeded cultivars.</title>
        <authorList>
            <person name="Luo X."/>
            <person name="Li H."/>
            <person name="Wu Z."/>
            <person name="Yao W."/>
            <person name="Zhao P."/>
            <person name="Cao D."/>
            <person name="Yu H."/>
            <person name="Li K."/>
            <person name="Poudel K."/>
            <person name="Zhao D."/>
            <person name="Zhang F."/>
            <person name="Xia X."/>
            <person name="Chen L."/>
            <person name="Wang Q."/>
            <person name="Jing D."/>
            <person name="Cao S."/>
        </authorList>
    </citation>
    <scope>NUCLEOTIDE SEQUENCE [LARGE SCALE GENOMIC DNA]</scope>
</reference>
<sequence>MEVAPIPADTYKLGFIGAGKMAESIARGAVQSGILPPSRICTAAHSNPARGPAFESFGVTVLPDNRAVVKDSDVVIFSVKPQVAKDVILQLKPQLSKKQLLVSVAAGVKLKDLQEWAGHERFIRVMPNTPAAVGEAASAMSLGGAATEQDGQLIATLFGSIGKIWKADEKCFDAITGLSGSGPAYIFLAIEALADGGVAAGLPRELALSLASQTVLGAAAMASKSGKHPGQLKDDVASPGGTTIAGIHELEKSGFRGILMNAVVAATKRSKELSPS</sequence>
<keyword evidence="6" id="KW-0963">Cytoplasm</keyword>